<dbReference type="GO" id="GO:0000977">
    <property type="term" value="F:RNA polymerase II transcription regulatory region sequence-specific DNA binding"/>
    <property type="evidence" value="ECO:0007669"/>
    <property type="project" value="TreeGrafter"/>
</dbReference>
<feature type="domain" description="C2H2-type" evidence="11">
    <location>
        <begin position="306"/>
        <end position="333"/>
    </location>
</feature>
<feature type="domain" description="C2H2-type" evidence="11">
    <location>
        <begin position="278"/>
        <end position="305"/>
    </location>
</feature>
<organism evidence="13 14">
    <name type="scientific">Cnephaeus nilssonii</name>
    <name type="common">Northern bat</name>
    <name type="synonym">Eptesicus nilssonii</name>
    <dbReference type="NCBI Taxonomy" id="3371016"/>
    <lineage>
        <taxon>Eukaryota</taxon>
        <taxon>Metazoa</taxon>
        <taxon>Chordata</taxon>
        <taxon>Craniata</taxon>
        <taxon>Vertebrata</taxon>
        <taxon>Euteleostomi</taxon>
        <taxon>Mammalia</taxon>
        <taxon>Eutheria</taxon>
        <taxon>Laurasiatheria</taxon>
        <taxon>Chiroptera</taxon>
        <taxon>Yangochiroptera</taxon>
        <taxon>Vespertilionidae</taxon>
        <taxon>Cnephaeus</taxon>
    </lineage>
</organism>
<evidence type="ECO:0000313" key="13">
    <source>
        <dbReference type="EMBL" id="KAK1327437.1"/>
    </source>
</evidence>
<evidence type="ECO:0000256" key="7">
    <source>
        <dbReference type="ARBA" id="ARBA00023015"/>
    </source>
</evidence>
<dbReference type="PROSITE" id="PS50805">
    <property type="entry name" value="KRAB"/>
    <property type="match status" value="1"/>
</dbReference>
<protein>
    <submittedName>
        <fullName evidence="13">Uncharacterized protein</fullName>
    </submittedName>
</protein>
<keyword evidence="5 10" id="KW-0863">Zinc-finger</keyword>
<dbReference type="GO" id="GO:0000981">
    <property type="term" value="F:DNA-binding transcription factor activity, RNA polymerase II-specific"/>
    <property type="evidence" value="ECO:0007669"/>
    <property type="project" value="TreeGrafter"/>
</dbReference>
<dbReference type="CDD" id="cd07765">
    <property type="entry name" value="KRAB_A-box"/>
    <property type="match status" value="1"/>
</dbReference>
<dbReference type="InterPro" id="IPR036051">
    <property type="entry name" value="KRAB_dom_sf"/>
</dbReference>
<dbReference type="Proteomes" id="UP001177744">
    <property type="component" value="Unassembled WGS sequence"/>
</dbReference>
<keyword evidence="4" id="KW-0677">Repeat</keyword>
<evidence type="ECO:0000259" key="11">
    <source>
        <dbReference type="PROSITE" id="PS50157"/>
    </source>
</evidence>
<feature type="domain" description="C2H2-type" evidence="11">
    <location>
        <begin position="334"/>
        <end position="361"/>
    </location>
</feature>
<reference evidence="13" key="1">
    <citation type="submission" date="2023-06" db="EMBL/GenBank/DDBJ databases">
        <title>Reference genome for the Northern bat (Eptesicus nilssonii), a most northern bat species.</title>
        <authorList>
            <person name="Laine V.N."/>
            <person name="Pulliainen A.T."/>
            <person name="Lilley T.M."/>
        </authorList>
    </citation>
    <scope>NUCLEOTIDE SEQUENCE</scope>
    <source>
        <strain evidence="13">BLF_Eptnil</strain>
        <tissue evidence="13">Kidney</tissue>
    </source>
</reference>
<name>A0AA40LCX3_CNENI</name>
<keyword evidence="9" id="KW-0539">Nucleus</keyword>
<dbReference type="Pfam" id="PF00096">
    <property type="entry name" value="zf-C2H2"/>
    <property type="match status" value="3"/>
</dbReference>
<accession>A0AA40LCX3</accession>
<keyword evidence="7" id="KW-0805">Transcription regulation</keyword>
<dbReference type="PROSITE" id="PS00028">
    <property type="entry name" value="ZINC_FINGER_C2H2_1"/>
    <property type="match status" value="4"/>
</dbReference>
<dbReference type="EMBL" id="JAULJE010000030">
    <property type="protein sequence ID" value="KAK1327437.1"/>
    <property type="molecule type" value="Genomic_DNA"/>
</dbReference>
<dbReference type="FunFam" id="3.30.160.60:FF:002343">
    <property type="entry name" value="Zinc finger protein 33A"/>
    <property type="match status" value="1"/>
</dbReference>
<evidence type="ECO:0000259" key="12">
    <source>
        <dbReference type="PROSITE" id="PS50805"/>
    </source>
</evidence>
<dbReference type="InterPro" id="IPR013087">
    <property type="entry name" value="Znf_C2H2_type"/>
</dbReference>
<evidence type="ECO:0000256" key="3">
    <source>
        <dbReference type="ARBA" id="ARBA00022723"/>
    </source>
</evidence>
<dbReference type="Pfam" id="PF01352">
    <property type="entry name" value="KRAB"/>
    <property type="match status" value="1"/>
</dbReference>
<feature type="domain" description="KRAB" evidence="12">
    <location>
        <begin position="48"/>
        <end position="168"/>
    </location>
</feature>
<dbReference type="InterPro" id="IPR001909">
    <property type="entry name" value="KRAB"/>
</dbReference>
<dbReference type="SUPFAM" id="SSF57667">
    <property type="entry name" value="beta-beta-alpha zinc fingers"/>
    <property type="match status" value="3"/>
</dbReference>
<dbReference type="Gene3D" id="6.10.140.140">
    <property type="match status" value="1"/>
</dbReference>
<evidence type="ECO:0000256" key="1">
    <source>
        <dbReference type="ARBA" id="ARBA00004123"/>
    </source>
</evidence>
<dbReference type="FunFam" id="3.30.160.60:FF:000003">
    <property type="entry name" value="Zinc finger protein 3 homolog"/>
    <property type="match status" value="1"/>
</dbReference>
<evidence type="ECO:0000256" key="6">
    <source>
        <dbReference type="ARBA" id="ARBA00022833"/>
    </source>
</evidence>
<feature type="domain" description="C2H2-type" evidence="11">
    <location>
        <begin position="250"/>
        <end position="277"/>
    </location>
</feature>
<dbReference type="GO" id="GO:0008270">
    <property type="term" value="F:zinc ion binding"/>
    <property type="evidence" value="ECO:0007669"/>
    <property type="project" value="UniProtKB-KW"/>
</dbReference>
<dbReference type="SMART" id="SM00355">
    <property type="entry name" value="ZnF_C2H2"/>
    <property type="match status" value="4"/>
</dbReference>
<dbReference type="GO" id="GO:0005634">
    <property type="term" value="C:nucleus"/>
    <property type="evidence" value="ECO:0007669"/>
    <property type="project" value="UniProtKB-SubCell"/>
</dbReference>
<keyword evidence="14" id="KW-1185">Reference proteome</keyword>
<dbReference type="InterPro" id="IPR036236">
    <property type="entry name" value="Znf_C2H2_sf"/>
</dbReference>
<evidence type="ECO:0000313" key="14">
    <source>
        <dbReference type="Proteomes" id="UP001177744"/>
    </source>
</evidence>
<dbReference type="PANTHER" id="PTHR24381:SF393">
    <property type="entry name" value="CHROMATIN-LINKED ADAPTOR FOR MSL PROTEINS, ISOFORM B"/>
    <property type="match status" value="1"/>
</dbReference>
<dbReference type="SMART" id="SM00349">
    <property type="entry name" value="KRAB"/>
    <property type="match status" value="1"/>
</dbReference>
<proteinExistence type="inferred from homology"/>
<keyword evidence="6" id="KW-0862">Zinc</keyword>
<keyword evidence="8" id="KW-0804">Transcription</keyword>
<keyword evidence="3" id="KW-0479">Metal-binding</keyword>
<evidence type="ECO:0000256" key="5">
    <source>
        <dbReference type="ARBA" id="ARBA00022771"/>
    </source>
</evidence>
<gene>
    <name evidence="13" type="ORF">QTO34_014151</name>
</gene>
<evidence type="ECO:0000256" key="9">
    <source>
        <dbReference type="ARBA" id="ARBA00023242"/>
    </source>
</evidence>
<evidence type="ECO:0000256" key="4">
    <source>
        <dbReference type="ARBA" id="ARBA00022737"/>
    </source>
</evidence>
<evidence type="ECO:0000256" key="2">
    <source>
        <dbReference type="ARBA" id="ARBA00006991"/>
    </source>
</evidence>
<comment type="caution">
    <text evidence="13">The sequence shown here is derived from an EMBL/GenBank/DDBJ whole genome shotgun (WGS) entry which is preliminary data.</text>
</comment>
<dbReference type="Gene3D" id="3.30.160.60">
    <property type="entry name" value="Classic Zinc Finger"/>
    <property type="match status" value="4"/>
</dbReference>
<dbReference type="FunFam" id="3.30.160.60:FF:000056">
    <property type="entry name" value="Zinc finger and SCAN domain-containing 20"/>
    <property type="match status" value="1"/>
</dbReference>
<evidence type="ECO:0000256" key="10">
    <source>
        <dbReference type="PROSITE-ProRule" id="PRU00042"/>
    </source>
</evidence>
<dbReference type="SUPFAM" id="SSF109640">
    <property type="entry name" value="KRAB domain (Kruppel-associated box)"/>
    <property type="match status" value="1"/>
</dbReference>
<evidence type="ECO:0000256" key="8">
    <source>
        <dbReference type="ARBA" id="ARBA00023163"/>
    </source>
</evidence>
<sequence length="393" mass="45048">MGIADKTRVKSITFPLCATSPPTLCFLTPTIIERGQCDSYLRMRAQDMNFEDVAIAFSQEEWEILDEAQRRLYCDVMLEVFALVSFIGPWHKMDDGEAYCEHSVSVGDSQGILHLTELQVAYFEKNVFLSDACVRDLCFSANPHQQQKDACGEKPWKEDMERALLVTTCWFYFSGVPEARTEVGVDSPVISGLLQHHATLNTEERHSNNEISQECLRGRRHHQRVECETAASQKQKVAYQKGLSSGDTINESNKCRKVFRKIFNHLQHGRVHTVEKPCECTDCGKVFCESPALIKHNRVHIRKKCYTCSDCGKSFSQRTDFTRHHRVHTGEKPYECSECGNHLGERADVTRHHRVHTGEKPYECSECGKHFSQRSHLTVHHRVHTGENPYECN</sequence>
<dbReference type="AlphaFoldDB" id="A0AA40LCX3"/>
<dbReference type="PROSITE" id="PS50157">
    <property type="entry name" value="ZINC_FINGER_C2H2_2"/>
    <property type="match status" value="5"/>
</dbReference>
<dbReference type="FunFam" id="3.30.160.60:FF:000016">
    <property type="entry name" value="zinc finger protein 37 homolog"/>
    <property type="match status" value="1"/>
</dbReference>
<dbReference type="PANTHER" id="PTHR24381">
    <property type="entry name" value="ZINC FINGER PROTEIN"/>
    <property type="match status" value="1"/>
</dbReference>
<comment type="similarity">
    <text evidence="2">Belongs to the krueppel C2H2-type zinc-finger protein family.</text>
</comment>
<feature type="domain" description="C2H2-type" evidence="11">
    <location>
        <begin position="362"/>
        <end position="389"/>
    </location>
</feature>
<comment type="subcellular location">
    <subcellularLocation>
        <location evidence="1">Nucleus</location>
    </subcellularLocation>
</comment>